<dbReference type="RefSeq" id="WP_091240003.1">
    <property type="nucleotide sequence ID" value="NZ_FMCU01000002.1"/>
</dbReference>
<evidence type="ECO:0000256" key="8">
    <source>
        <dbReference type="ARBA" id="ARBA00023012"/>
    </source>
</evidence>
<dbReference type="Pfam" id="PF07730">
    <property type="entry name" value="HisKA_3"/>
    <property type="match status" value="1"/>
</dbReference>
<dbReference type="Pfam" id="PF23539">
    <property type="entry name" value="DUF7134"/>
    <property type="match status" value="1"/>
</dbReference>
<feature type="domain" description="Signal transduction histidine kinase subgroup 3 dimerisation and phosphoacceptor" evidence="11">
    <location>
        <begin position="190"/>
        <end position="255"/>
    </location>
</feature>
<dbReference type="Gene3D" id="1.20.5.1930">
    <property type="match status" value="1"/>
</dbReference>
<keyword evidence="4" id="KW-0808">Transferase</keyword>
<dbReference type="InterPro" id="IPR036890">
    <property type="entry name" value="HATPase_C_sf"/>
</dbReference>
<dbReference type="PANTHER" id="PTHR24421">
    <property type="entry name" value="NITRATE/NITRITE SENSOR PROTEIN NARX-RELATED"/>
    <property type="match status" value="1"/>
</dbReference>
<evidence type="ECO:0000256" key="3">
    <source>
        <dbReference type="ARBA" id="ARBA00022553"/>
    </source>
</evidence>
<sequence>MTRPEIGALPLPVRRAPDWVDAALAVLAAVLAVAVLVSADVAAIDPALHRASVTAVVITAVGAAGTGLRRRRPLLGLALVAVAAFVVSGGSYFTGVLPYLTMLALYSVAAHGTRREAVIGLALVVVAFIALRGAGVPDLAVIDVATSAAICVAVVAVGDTVRQRRAHQRDLLAAAGVRADIASRQAVVEERLRIARELHDVVAHSMSLIAVQAGVGAHLLRGDPDAAERALVVIAETSRRALVQTRSVVGLLRGGDDASPSVPGLVSLETLVQGVREAGLSVDVRIDGTRRDVPAVVDLAAYRVVQEALTNAVRHAPDHPVTVRITYAPTALRVVVGAAGTGERADVPPTAPGYGLLGLRERARAVGGSLTAGATADGGFQVCADLPTGEDPP</sequence>
<feature type="transmembrane region" description="Helical" evidence="9">
    <location>
        <begin position="19"/>
        <end position="39"/>
    </location>
</feature>
<feature type="domain" description="Histidine kinase/HSP90-like ATPase" evidence="10">
    <location>
        <begin position="300"/>
        <end position="388"/>
    </location>
</feature>
<evidence type="ECO:0000259" key="11">
    <source>
        <dbReference type="Pfam" id="PF07730"/>
    </source>
</evidence>
<feature type="transmembrane region" description="Helical" evidence="9">
    <location>
        <begin position="51"/>
        <end position="68"/>
    </location>
</feature>
<keyword evidence="5" id="KW-0547">Nucleotide-binding</keyword>
<dbReference type="EMBL" id="FMCU01000002">
    <property type="protein sequence ID" value="SCE83527.1"/>
    <property type="molecule type" value="Genomic_DNA"/>
</dbReference>
<dbReference type="GO" id="GO:0005524">
    <property type="term" value="F:ATP binding"/>
    <property type="evidence" value="ECO:0007669"/>
    <property type="project" value="UniProtKB-KW"/>
</dbReference>
<proteinExistence type="predicted"/>
<evidence type="ECO:0000256" key="9">
    <source>
        <dbReference type="SAM" id="Phobius"/>
    </source>
</evidence>
<dbReference type="OrthoDB" id="227596at2"/>
<protein>
    <recommendedName>
        <fullName evidence="2">histidine kinase</fullName>
        <ecNumber evidence="2">2.7.13.3</ecNumber>
    </recommendedName>
</protein>
<keyword evidence="6 13" id="KW-0418">Kinase</keyword>
<dbReference type="GO" id="GO:0000155">
    <property type="term" value="F:phosphorelay sensor kinase activity"/>
    <property type="evidence" value="ECO:0007669"/>
    <property type="project" value="InterPro"/>
</dbReference>
<feature type="transmembrane region" description="Helical" evidence="9">
    <location>
        <begin position="117"/>
        <end position="134"/>
    </location>
</feature>
<dbReference type="STRING" id="121616.GA0070216_102386"/>
<evidence type="ECO:0000259" key="10">
    <source>
        <dbReference type="Pfam" id="PF02518"/>
    </source>
</evidence>
<evidence type="ECO:0000256" key="5">
    <source>
        <dbReference type="ARBA" id="ARBA00022741"/>
    </source>
</evidence>
<evidence type="ECO:0000313" key="13">
    <source>
        <dbReference type="EMBL" id="SCE83527.1"/>
    </source>
</evidence>
<dbReference type="InterPro" id="IPR050482">
    <property type="entry name" value="Sensor_HK_TwoCompSys"/>
</dbReference>
<keyword evidence="3" id="KW-0597">Phosphoprotein</keyword>
<keyword evidence="14" id="KW-1185">Reference proteome</keyword>
<dbReference type="InterPro" id="IPR011712">
    <property type="entry name" value="Sig_transdc_His_kin_sub3_dim/P"/>
</dbReference>
<dbReference type="AlphaFoldDB" id="A0A1C4VHR0"/>
<name>A0A1C4VHR0_9ACTN</name>
<keyword evidence="9" id="KW-0472">Membrane</keyword>
<keyword evidence="9" id="KW-1133">Transmembrane helix</keyword>
<evidence type="ECO:0000256" key="1">
    <source>
        <dbReference type="ARBA" id="ARBA00000085"/>
    </source>
</evidence>
<keyword evidence="9" id="KW-0812">Transmembrane</keyword>
<gene>
    <name evidence="13" type="ORF">GA0070216_102386</name>
</gene>
<dbReference type="CDD" id="cd16917">
    <property type="entry name" value="HATPase_UhpB-NarQ-NarX-like"/>
    <property type="match status" value="1"/>
</dbReference>
<feature type="domain" description="DUF7134" evidence="12">
    <location>
        <begin position="13"/>
        <end position="165"/>
    </location>
</feature>
<evidence type="ECO:0000259" key="12">
    <source>
        <dbReference type="Pfam" id="PF23539"/>
    </source>
</evidence>
<evidence type="ECO:0000256" key="4">
    <source>
        <dbReference type="ARBA" id="ARBA00022679"/>
    </source>
</evidence>
<dbReference type="SUPFAM" id="SSF55874">
    <property type="entry name" value="ATPase domain of HSP90 chaperone/DNA topoisomerase II/histidine kinase"/>
    <property type="match status" value="1"/>
</dbReference>
<comment type="catalytic activity">
    <reaction evidence="1">
        <text>ATP + protein L-histidine = ADP + protein N-phospho-L-histidine.</text>
        <dbReference type="EC" id="2.7.13.3"/>
    </reaction>
</comment>
<evidence type="ECO:0000256" key="2">
    <source>
        <dbReference type="ARBA" id="ARBA00012438"/>
    </source>
</evidence>
<dbReference type="PANTHER" id="PTHR24421:SF10">
    <property type="entry name" value="NITRATE_NITRITE SENSOR PROTEIN NARQ"/>
    <property type="match status" value="1"/>
</dbReference>
<dbReference type="InterPro" id="IPR055558">
    <property type="entry name" value="DUF7134"/>
</dbReference>
<dbReference type="EC" id="2.7.13.3" evidence="2"/>
<keyword evidence="7" id="KW-0067">ATP-binding</keyword>
<dbReference type="GO" id="GO:0016020">
    <property type="term" value="C:membrane"/>
    <property type="evidence" value="ECO:0007669"/>
    <property type="project" value="InterPro"/>
</dbReference>
<dbReference type="Proteomes" id="UP000198797">
    <property type="component" value="Unassembled WGS sequence"/>
</dbReference>
<keyword evidence="8" id="KW-0902">Two-component regulatory system</keyword>
<dbReference type="InterPro" id="IPR003594">
    <property type="entry name" value="HATPase_dom"/>
</dbReference>
<dbReference type="Gene3D" id="3.30.565.10">
    <property type="entry name" value="Histidine kinase-like ATPase, C-terminal domain"/>
    <property type="match status" value="1"/>
</dbReference>
<evidence type="ECO:0000256" key="6">
    <source>
        <dbReference type="ARBA" id="ARBA00022777"/>
    </source>
</evidence>
<accession>A0A1C4VHR0</accession>
<dbReference type="Pfam" id="PF02518">
    <property type="entry name" value="HATPase_c"/>
    <property type="match status" value="1"/>
</dbReference>
<reference evidence="14" key="1">
    <citation type="submission" date="2016-06" db="EMBL/GenBank/DDBJ databases">
        <authorList>
            <person name="Varghese N."/>
            <person name="Submissions Spin"/>
        </authorList>
    </citation>
    <scope>NUCLEOTIDE SEQUENCE [LARGE SCALE GENOMIC DNA]</scope>
    <source>
        <strain evidence="14">DSM 44100</strain>
    </source>
</reference>
<feature type="transmembrane region" description="Helical" evidence="9">
    <location>
        <begin position="140"/>
        <end position="161"/>
    </location>
</feature>
<evidence type="ECO:0000256" key="7">
    <source>
        <dbReference type="ARBA" id="ARBA00022840"/>
    </source>
</evidence>
<organism evidence="13 14">
    <name type="scientific">Micromonospora matsumotoense</name>
    <dbReference type="NCBI Taxonomy" id="121616"/>
    <lineage>
        <taxon>Bacteria</taxon>
        <taxon>Bacillati</taxon>
        <taxon>Actinomycetota</taxon>
        <taxon>Actinomycetes</taxon>
        <taxon>Micromonosporales</taxon>
        <taxon>Micromonosporaceae</taxon>
        <taxon>Micromonospora</taxon>
    </lineage>
</organism>
<dbReference type="GO" id="GO:0046983">
    <property type="term" value="F:protein dimerization activity"/>
    <property type="evidence" value="ECO:0007669"/>
    <property type="project" value="InterPro"/>
</dbReference>
<feature type="transmembrane region" description="Helical" evidence="9">
    <location>
        <begin position="74"/>
        <end position="105"/>
    </location>
</feature>
<evidence type="ECO:0000313" key="14">
    <source>
        <dbReference type="Proteomes" id="UP000198797"/>
    </source>
</evidence>